<dbReference type="PANTHER" id="PTHR31531:SF2">
    <property type="entry name" value="E3 UBIQUITIN-PROTEIN LIGASE E3D"/>
    <property type="match status" value="1"/>
</dbReference>
<evidence type="ECO:0000313" key="10">
    <source>
        <dbReference type="Proteomes" id="UP001205998"/>
    </source>
</evidence>
<comment type="subunit">
    <text evidence="8">Interacts with UBE2C/UbcH10 (E2 ubiquitin-conjugating enzyme). In vitro, interacts with cyclin-B.</text>
</comment>
<dbReference type="GO" id="GO:0051865">
    <property type="term" value="P:protein autoubiquitination"/>
    <property type="evidence" value="ECO:0007669"/>
    <property type="project" value="TreeGrafter"/>
</dbReference>
<dbReference type="Proteomes" id="UP001205998">
    <property type="component" value="Unassembled WGS sequence"/>
</dbReference>
<reference evidence="9" key="1">
    <citation type="submission" date="2018-07" db="EMBL/GenBank/DDBJ databases">
        <title>Comparative genomics of catfishes provides insights into carnivory and benthic adaptation.</title>
        <authorList>
            <person name="Zhang Y."/>
            <person name="Wang D."/>
            <person name="Peng Z."/>
            <person name="Zheng S."/>
            <person name="Shao F."/>
            <person name="Tao W."/>
        </authorList>
    </citation>
    <scope>NUCLEOTIDE SEQUENCE</scope>
    <source>
        <strain evidence="9">Chongqing</strain>
    </source>
</reference>
<dbReference type="InterPro" id="IPR019193">
    <property type="entry name" value="UBQ-conj_enz_E2-bd_prot"/>
</dbReference>
<dbReference type="GO" id="GO:0061630">
    <property type="term" value="F:ubiquitin protein ligase activity"/>
    <property type="evidence" value="ECO:0007669"/>
    <property type="project" value="UniProtKB-EC"/>
</dbReference>
<sequence>MEASTKQDLVFVELRERLQSGLFIVRTDVVKDKSEVSVTSGDSALKIHIPDGIYEVKLPPEVSLVERSCPKSPELNADGLHVRVRLKVGQCPEAQDSAVQHLRAQRSYCFLCQSCGAVLLKDRVFRRVLPLPNGNWNTLVDDWCCHPDPFANKKLHPQQQDCLLGDTYFLLTRDSSCDQSLTNGVESSSNTNTGSHLHSRKALGHRNVVVCKNCCAVLGEAVTTGTMRFSPVSFNELTSCILSKYLYVVKICSLEHFLERVLSSRLVELSSAQSIFRFSIQTPDGTAVIMLWLLNMDTLIASFSEKAISGDILVSASDRHPNKHQSCQAVRAIKVLYFPCTHGQQDEAVQAWEKDISVHPLILPRSTCGEVLQLLKSSTATLPSSLCSMNIYQVRITLSGYLSHRKCVGTL</sequence>
<comment type="catalytic activity">
    <reaction evidence="1">
        <text>S-ubiquitinyl-[E2 ubiquitin-conjugating enzyme]-L-cysteine + [acceptor protein]-L-lysine = [E2 ubiquitin-conjugating enzyme]-L-cysteine + N(6)-ubiquitinyl-[acceptor protein]-L-lysine.</text>
        <dbReference type="EC" id="2.3.2.26"/>
    </reaction>
</comment>
<accession>A0AAD4ZYS2</accession>
<proteinExistence type="predicted"/>
<dbReference type="GO" id="GO:0005829">
    <property type="term" value="C:cytosol"/>
    <property type="evidence" value="ECO:0007669"/>
    <property type="project" value="TreeGrafter"/>
</dbReference>
<comment type="caution">
    <text evidence="9">The sequence shown here is derived from an EMBL/GenBank/DDBJ whole genome shotgun (WGS) entry which is preliminary data.</text>
</comment>
<keyword evidence="10" id="KW-1185">Reference proteome</keyword>
<dbReference type="GO" id="GO:0031624">
    <property type="term" value="F:ubiquitin conjugating enzyme binding"/>
    <property type="evidence" value="ECO:0007669"/>
    <property type="project" value="TreeGrafter"/>
</dbReference>
<comment type="function">
    <text evidence="7">E3 ubiquitin-protein ligase which accepts ubiquitin from specific E2 ubiquitin-conjugating enzymes, and transfers it to substrates, generally promoting their degradation by the proteasome. Independently of its E3 ubiquitin-protein ligase activity, acts as an inhibitor of CPSF3 endonuclease activity by blocking CPSF3 active site.</text>
</comment>
<dbReference type="Pfam" id="PF09814">
    <property type="entry name" value="HECT_2"/>
    <property type="match status" value="1"/>
</dbReference>
<evidence type="ECO:0000256" key="4">
    <source>
        <dbReference type="ARBA" id="ARBA00029737"/>
    </source>
</evidence>
<dbReference type="EC" id="2.3.2.26" evidence="2"/>
<dbReference type="AlphaFoldDB" id="A0AAD4ZYS2"/>
<dbReference type="GO" id="GO:0000151">
    <property type="term" value="C:ubiquitin ligase complex"/>
    <property type="evidence" value="ECO:0007669"/>
    <property type="project" value="TreeGrafter"/>
</dbReference>
<evidence type="ECO:0000256" key="8">
    <source>
        <dbReference type="ARBA" id="ARBA00064185"/>
    </source>
</evidence>
<evidence type="ECO:0000256" key="5">
    <source>
        <dbReference type="ARBA" id="ARBA00032234"/>
    </source>
</evidence>
<evidence type="ECO:0000256" key="3">
    <source>
        <dbReference type="ARBA" id="ARBA00013646"/>
    </source>
</evidence>
<dbReference type="EMBL" id="MU598598">
    <property type="protein sequence ID" value="KAI5606591.1"/>
    <property type="molecule type" value="Genomic_DNA"/>
</dbReference>
<name>A0AAD4ZYS2_SILAS</name>
<dbReference type="GO" id="GO:0000209">
    <property type="term" value="P:protein polyubiquitination"/>
    <property type="evidence" value="ECO:0007669"/>
    <property type="project" value="TreeGrafter"/>
</dbReference>
<evidence type="ECO:0000256" key="7">
    <source>
        <dbReference type="ARBA" id="ARBA00053831"/>
    </source>
</evidence>
<protein>
    <recommendedName>
        <fullName evidence="3">E3 ubiquitin-protein ligase E3D</fullName>
        <ecNumber evidence="2">2.3.2.26</ecNumber>
    </recommendedName>
    <alternativeName>
        <fullName evidence="6">HECT-type E3 ubiquitin transferase E3D</fullName>
    </alternativeName>
    <alternativeName>
        <fullName evidence="5">UbcH10-binding protein with a HECT-like domain</fullName>
    </alternativeName>
    <alternativeName>
        <fullName evidence="4">Ubiquitin-conjugating enzyme E2C-binding protein</fullName>
    </alternativeName>
</protein>
<evidence type="ECO:0000256" key="6">
    <source>
        <dbReference type="ARBA" id="ARBA00032298"/>
    </source>
</evidence>
<dbReference type="GO" id="GO:0030332">
    <property type="term" value="F:cyclin binding"/>
    <property type="evidence" value="ECO:0007669"/>
    <property type="project" value="TreeGrafter"/>
</dbReference>
<evidence type="ECO:0000256" key="1">
    <source>
        <dbReference type="ARBA" id="ARBA00000885"/>
    </source>
</evidence>
<dbReference type="PANTHER" id="PTHR31531">
    <property type="entry name" value="E3 UBIQUITIN-PROTEIN LIGASE E3D FAMILY MEMBER"/>
    <property type="match status" value="1"/>
</dbReference>
<evidence type="ECO:0000256" key="2">
    <source>
        <dbReference type="ARBA" id="ARBA00012485"/>
    </source>
</evidence>
<dbReference type="GO" id="GO:0006513">
    <property type="term" value="P:protein monoubiquitination"/>
    <property type="evidence" value="ECO:0007669"/>
    <property type="project" value="TreeGrafter"/>
</dbReference>
<organism evidence="9 10">
    <name type="scientific">Silurus asotus</name>
    <name type="common">Amur catfish</name>
    <name type="synonym">Parasilurus asotus</name>
    <dbReference type="NCBI Taxonomy" id="30991"/>
    <lineage>
        <taxon>Eukaryota</taxon>
        <taxon>Metazoa</taxon>
        <taxon>Chordata</taxon>
        <taxon>Craniata</taxon>
        <taxon>Vertebrata</taxon>
        <taxon>Euteleostomi</taxon>
        <taxon>Actinopterygii</taxon>
        <taxon>Neopterygii</taxon>
        <taxon>Teleostei</taxon>
        <taxon>Ostariophysi</taxon>
        <taxon>Siluriformes</taxon>
        <taxon>Siluridae</taxon>
        <taxon>Silurus</taxon>
    </lineage>
</organism>
<evidence type="ECO:0000313" key="9">
    <source>
        <dbReference type="EMBL" id="KAI5606591.1"/>
    </source>
</evidence>
<dbReference type="GO" id="GO:0005634">
    <property type="term" value="C:nucleus"/>
    <property type="evidence" value="ECO:0007669"/>
    <property type="project" value="TreeGrafter"/>
</dbReference>
<dbReference type="GO" id="GO:0043161">
    <property type="term" value="P:proteasome-mediated ubiquitin-dependent protein catabolic process"/>
    <property type="evidence" value="ECO:0007669"/>
    <property type="project" value="TreeGrafter"/>
</dbReference>
<gene>
    <name evidence="9" type="ORF">C0J50_2090</name>
</gene>